<comment type="caution">
    <text evidence="2">The sequence shown here is derived from an EMBL/GenBank/DDBJ whole genome shotgun (WGS) entry which is preliminary data.</text>
</comment>
<proteinExistence type="predicted"/>
<feature type="chain" id="PRO_5016379012" description="IPT/TIG domain-containing protein" evidence="1">
    <location>
        <begin position="21"/>
        <end position="125"/>
    </location>
</feature>
<name>A0A318LYU6_9PSEU</name>
<keyword evidence="3" id="KW-1185">Reference proteome</keyword>
<reference evidence="2 3" key="1">
    <citation type="submission" date="2016-07" db="EMBL/GenBank/DDBJ databases">
        <title>Draft genome sequence of Prauserella sp. YIM 121212, isolated from alkaline soil.</title>
        <authorList>
            <person name="Ruckert C."/>
            <person name="Albersmeier A."/>
            <person name="Jiang C.-L."/>
            <person name="Jiang Y."/>
            <person name="Kalinowski J."/>
            <person name="Schneider O."/>
            <person name="Winkler A."/>
            <person name="Zotchev S.B."/>
        </authorList>
    </citation>
    <scope>NUCLEOTIDE SEQUENCE [LARGE SCALE GENOMIC DNA]</scope>
    <source>
        <strain evidence="2 3">YIM 121212</strain>
    </source>
</reference>
<organism evidence="2 3">
    <name type="scientific">Prauserella flavalba</name>
    <dbReference type="NCBI Taxonomy" id="1477506"/>
    <lineage>
        <taxon>Bacteria</taxon>
        <taxon>Bacillati</taxon>
        <taxon>Actinomycetota</taxon>
        <taxon>Actinomycetes</taxon>
        <taxon>Pseudonocardiales</taxon>
        <taxon>Pseudonocardiaceae</taxon>
        <taxon>Prauserella</taxon>
    </lineage>
</organism>
<gene>
    <name evidence="2" type="ORF">BA062_35020</name>
</gene>
<sequence length="125" mass="12892">MLGLMTVVLALFGATLSASATSTEPIQISGNPSCEGGLKIDPVVSGTYGPVTIVVTGSSFSFTTDGSLVSDVIVKGGPNANWYHYDPAVTADSGLTAPINPNNGRPYGLSHLCFSVDDKKFPDPK</sequence>
<dbReference type="EMBL" id="MASU01000020">
    <property type="protein sequence ID" value="PXY18541.1"/>
    <property type="molecule type" value="Genomic_DNA"/>
</dbReference>
<evidence type="ECO:0008006" key="4">
    <source>
        <dbReference type="Google" id="ProtNLM"/>
    </source>
</evidence>
<keyword evidence="1" id="KW-0732">Signal</keyword>
<evidence type="ECO:0000256" key="1">
    <source>
        <dbReference type="SAM" id="SignalP"/>
    </source>
</evidence>
<evidence type="ECO:0000313" key="2">
    <source>
        <dbReference type="EMBL" id="PXY18541.1"/>
    </source>
</evidence>
<evidence type="ECO:0000313" key="3">
    <source>
        <dbReference type="Proteomes" id="UP000247892"/>
    </source>
</evidence>
<feature type="signal peptide" evidence="1">
    <location>
        <begin position="1"/>
        <end position="20"/>
    </location>
</feature>
<protein>
    <recommendedName>
        <fullName evidence="4">IPT/TIG domain-containing protein</fullName>
    </recommendedName>
</protein>
<dbReference type="AlphaFoldDB" id="A0A318LYU6"/>
<dbReference type="Proteomes" id="UP000247892">
    <property type="component" value="Unassembled WGS sequence"/>
</dbReference>
<accession>A0A318LYU6</accession>